<dbReference type="InterPro" id="IPR018039">
    <property type="entry name" value="IF_conserved"/>
</dbReference>
<organism evidence="2 3">
    <name type="scientific">Anguilla anguilla</name>
    <name type="common">European freshwater eel</name>
    <name type="synonym">Muraena anguilla</name>
    <dbReference type="NCBI Taxonomy" id="7936"/>
    <lineage>
        <taxon>Eukaryota</taxon>
        <taxon>Metazoa</taxon>
        <taxon>Chordata</taxon>
        <taxon>Craniata</taxon>
        <taxon>Vertebrata</taxon>
        <taxon>Euteleostomi</taxon>
        <taxon>Actinopterygii</taxon>
        <taxon>Neopterygii</taxon>
        <taxon>Teleostei</taxon>
        <taxon>Anguilliformes</taxon>
        <taxon>Anguillidae</taxon>
        <taxon>Anguilla</taxon>
    </lineage>
</organism>
<keyword evidence="3" id="KW-1185">Reference proteome</keyword>
<protein>
    <recommendedName>
        <fullName evidence="4">IF rod domain-containing protein</fullName>
    </recommendedName>
</protein>
<feature type="compositionally biased region" description="Gly residues" evidence="1">
    <location>
        <begin position="59"/>
        <end position="71"/>
    </location>
</feature>
<gene>
    <name evidence="2" type="ORF">ANANG_G00163150</name>
</gene>
<dbReference type="AlphaFoldDB" id="A0A9D3RUY5"/>
<proteinExistence type="predicted"/>
<comment type="caution">
    <text evidence="2">The sequence shown here is derived from an EMBL/GenBank/DDBJ whole genome shotgun (WGS) entry which is preliminary data.</text>
</comment>
<evidence type="ECO:0000313" key="2">
    <source>
        <dbReference type="EMBL" id="KAG5844499.1"/>
    </source>
</evidence>
<dbReference type="Proteomes" id="UP001044222">
    <property type="component" value="Chromosome 8"/>
</dbReference>
<evidence type="ECO:0000256" key="1">
    <source>
        <dbReference type="SAM" id="MobiDB-lite"/>
    </source>
</evidence>
<reference evidence="2" key="1">
    <citation type="submission" date="2021-01" db="EMBL/GenBank/DDBJ databases">
        <title>A chromosome-scale assembly of European eel, Anguilla anguilla.</title>
        <authorList>
            <person name="Henkel C."/>
            <person name="Jong-Raadsen S.A."/>
            <person name="Dufour S."/>
            <person name="Weltzien F.-A."/>
            <person name="Palstra A.P."/>
            <person name="Pelster B."/>
            <person name="Spaink H.P."/>
            <person name="Van Den Thillart G.E."/>
            <person name="Jansen H."/>
            <person name="Zahm M."/>
            <person name="Klopp C."/>
            <person name="Cedric C."/>
            <person name="Louis A."/>
            <person name="Berthelot C."/>
            <person name="Parey E."/>
            <person name="Roest Crollius H."/>
            <person name="Montfort J."/>
            <person name="Robinson-Rechavi M."/>
            <person name="Bucao C."/>
            <person name="Bouchez O."/>
            <person name="Gislard M."/>
            <person name="Lluch J."/>
            <person name="Milhes M."/>
            <person name="Lampietro C."/>
            <person name="Lopez Roques C."/>
            <person name="Donnadieu C."/>
            <person name="Braasch I."/>
            <person name="Desvignes T."/>
            <person name="Postlethwait J."/>
            <person name="Bobe J."/>
            <person name="Guiguen Y."/>
            <person name="Dirks R."/>
        </authorList>
    </citation>
    <scope>NUCLEOTIDE SEQUENCE</scope>
    <source>
        <strain evidence="2">Tag_6206</strain>
        <tissue evidence="2">Liver</tissue>
    </source>
</reference>
<feature type="region of interest" description="Disordered" evidence="1">
    <location>
        <begin position="58"/>
        <end position="93"/>
    </location>
</feature>
<sequence>MTSESKSLSTGKSTRKLLASKMSLDVEITAYKKLLDSEETRLKSGGGVTVHMSKTAVMGGAGRGGGGGGAGRSWPCPCRRSSYLSSSTMSTSY</sequence>
<dbReference type="Gene3D" id="1.20.5.170">
    <property type="match status" value="1"/>
</dbReference>
<dbReference type="EMBL" id="JAFIRN010000008">
    <property type="protein sequence ID" value="KAG5844499.1"/>
    <property type="molecule type" value="Genomic_DNA"/>
</dbReference>
<dbReference type="PROSITE" id="PS00226">
    <property type="entry name" value="IF_ROD_1"/>
    <property type="match status" value="1"/>
</dbReference>
<name>A0A9D3RUY5_ANGAN</name>
<evidence type="ECO:0000313" key="3">
    <source>
        <dbReference type="Proteomes" id="UP001044222"/>
    </source>
</evidence>
<dbReference type="SUPFAM" id="SSF64593">
    <property type="entry name" value="Intermediate filament protein, coiled coil region"/>
    <property type="match status" value="1"/>
</dbReference>
<accession>A0A9D3RUY5</accession>
<evidence type="ECO:0008006" key="4">
    <source>
        <dbReference type="Google" id="ProtNLM"/>
    </source>
</evidence>
<feature type="compositionally biased region" description="Low complexity" evidence="1">
    <location>
        <begin position="81"/>
        <end position="93"/>
    </location>
</feature>